<keyword evidence="3" id="KW-1185">Reference proteome</keyword>
<comment type="caution">
    <text evidence="2">The sequence shown here is derived from an EMBL/GenBank/DDBJ whole genome shotgun (WGS) entry which is preliminary data.</text>
</comment>
<evidence type="ECO:0000313" key="3">
    <source>
        <dbReference type="Proteomes" id="UP000666915"/>
    </source>
</evidence>
<accession>A0ABS3RE21</accession>
<gene>
    <name evidence="2" type="ORF">J4557_43850</name>
</gene>
<feature type="region of interest" description="Disordered" evidence="1">
    <location>
        <begin position="104"/>
        <end position="125"/>
    </location>
</feature>
<feature type="compositionally biased region" description="Basic and acidic residues" evidence="1">
    <location>
        <begin position="7"/>
        <end position="31"/>
    </location>
</feature>
<dbReference type="RefSeq" id="WP_208272925.1">
    <property type="nucleotide sequence ID" value="NZ_BAAAGM010000019.1"/>
</dbReference>
<evidence type="ECO:0000313" key="2">
    <source>
        <dbReference type="EMBL" id="MBO2444475.1"/>
    </source>
</evidence>
<feature type="compositionally biased region" description="Basic and acidic residues" evidence="1">
    <location>
        <begin position="281"/>
        <end position="301"/>
    </location>
</feature>
<name>A0ABS3RE21_9ACTN</name>
<dbReference type="EMBL" id="JAGEOK010000046">
    <property type="protein sequence ID" value="MBO2444475.1"/>
    <property type="molecule type" value="Genomic_DNA"/>
</dbReference>
<feature type="region of interest" description="Disordered" evidence="1">
    <location>
        <begin position="273"/>
        <end position="301"/>
    </location>
</feature>
<sequence length="359" mass="37293">MGRTRHERSEGAAGADRRDARTGDVRGRGDGDQEGAPDQARAAGAAGALAAGLAAAVAVAVLPGSADEPHRVRPAERVRYPDLLVPPTSFGWLPPGYAQTRIARDDQGRSSVTVSAGKGSSKGEPTTAVELTVLGPGPEPPIAKLPGGKKGRWTGTVLINGRVGHWTIEPGGPGSDQVPAELRWEYRPHRWALLSVLDRGIAAKETVQRIAKGVRFGGGSPAAFPFRATGVPGGLKPTRASLGTGPEAELWLTSPGRGGGDLLIAVAPAARRGPEGTNTKIDGHPAFDSRLPHRGPKMERDPEEAQRLIVYGVHGLDVTVQATGGPLRTLQAAGGLTGLYRRVTLLGGDPAHWTTSPLG</sequence>
<organism evidence="2 3">
    <name type="scientific">Actinomadura nitritigenes</name>
    <dbReference type="NCBI Taxonomy" id="134602"/>
    <lineage>
        <taxon>Bacteria</taxon>
        <taxon>Bacillati</taxon>
        <taxon>Actinomycetota</taxon>
        <taxon>Actinomycetes</taxon>
        <taxon>Streptosporangiales</taxon>
        <taxon>Thermomonosporaceae</taxon>
        <taxon>Actinomadura</taxon>
    </lineage>
</organism>
<proteinExistence type="predicted"/>
<dbReference type="Proteomes" id="UP000666915">
    <property type="component" value="Unassembled WGS sequence"/>
</dbReference>
<evidence type="ECO:0000256" key="1">
    <source>
        <dbReference type="SAM" id="MobiDB-lite"/>
    </source>
</evidence>
<reference evidence="2 3" key="1">
    <citation type="submission" date="2021-03" db="EMBL/GenBank/DDBJ databases">
        <authorList>
            <person name="Kanchanasin P."/>
            <person name="Saeng-In P."/>
            <person name="Phongsopitanun W."/>
            <person name="Yuki M."/>
            <person name="Kudo T."/>
            <person name="Ohkuma M."/>
            <person name="Tanasupawat S."/>
        </authorList>
    </citation>
    <scope>NUCLEOTIDE SEQUENCE [LARGE SCALE GENOMIC DNA]</scope>
    <source>
        <strain evidence="2 3">L46</strain>
    </source>
</reference>
<feature type="region of interest" description="Disordered" evidence="1">
    <location>
        <begin position="1"/>
        <end position="47"/>
    </location>
</feature>
<protein>
    <submittedName>
        <fullName evidence="2">Uncharacterized protein</fullName>
    </submittedName>
</protein>